<feature type="active site" description="Tele-phosphohistidine intermediate" evidence="5">
    <location>
        <position position="75"/>
    </location>
</feature>
<dbReference type="PANTHER" id="PTHR34382:SF7">
    <property type="entry name" value="PTS SYSTEM N,N'-DIACETYLCHITOBIOSE-SPECIFIC EIIA COMPONENT"/>
    <property type="match status" value="1"/>
</dbReference>
<keyword evidence="6" id="KW-0460">Magnesium</keyword>
<dbReference type="EMBL" id="CP013862">
    <property type="protein sequence ID" value="ALX47784.1"/>
    <property type="molecule type" value="Genomic_DNA"/>
</dbReference>
<keyword evidence="1" id="KW-0813">Transport</keyword>
<evidence type="ECO:0000256" key="5">
    <source>
        <dbReference type="PIRSR" id="PIRSR000699-1"/>
    </source>
</evidence>
<keyword evidence="2" id="KW-0762">Sugar transport</keyword>
<dbReference type="Proteomes" id="UP000050331">
    <property type="component" value="Chromosome"/>
</dbReference>
<keyword evidence="9" id="KW-1185">Reference proteome</keyword>
<dbReference type="PIRSF" id="PIRSF000699">
    <property type="entry name" value="PTS_IILac_III"/>
    <property type="match status" value="1"/>
</dbReference>
<dbReference type="PROSITE" id="PS51095">
    <property type="entry name" value="PTS_EIIA_TYPE_3"/>
    <property type="match status" value="1"/>
</dbReference>
<dbReference type="Pfam" id="PF02255">
    <property type="entry name" value="PTS_IIA"/>
    <property type="match status" value="1"/>
</dbReference>
<keyword evidence="6" id="KW-0479">Metal-binding</keyword>
<evidence type="ECO:0000256" key="7">
    <source>
        <dbReference type="PROSITE-ProRule" id="PRU00418"/>
    </source>
</evidence>
<dbReference type="GO" id="GO:0046872">
    <property type="term" value="F:metal ion binding"/>
    <property type="evidence" value="ECO:0007669"/>
    <property type="project" value="UniProtKB-KW"/>
</dbReference>
<dbReference type="PANTHER" id="PTHR34382">
    <property type="entry name" value="PTS SYSTEM N,N'-DIACETYLCHITOBIOSE-SPECIFIC EIIA COMPONENT"/>
    <property type="match status" value="1"/>
</dbReference>
<dbReference type="STRING" id="1472767.AOX59_03680"/>
<dbReference type="OrthoDB" id="350602at2"/>
<organism evidence="8 9">
    <name type="scientific">Lentibacillus amyloliquefaciens</name>
    <dbReference type="NCBI Taxonomy" id="1472767"/>
    <lineage>
        <taxon>Bacteria</taxon>
        <taxon>Bacillati</taxon>
        <taxon>Bacillota</taxon>
        <taxon>Bacilli</taxon>
        <taxon>Bacillales</taxon>
        <taxon>Bacillaceae</taxon>
        <taxon>Lentibacillus</taxon>
    </lineage>
</organism>
<feature type="modified residue" description="Phosphohistidine; by HPr" evidence="7">
    <location>
        <position position="75"/>
    </location>
</feature>
<dbReference type="GO" id="GO:0016740">
    <property type="term" value="F:transferase activity"/>
    <property type="evidence" value="ECO:0007669"/>
    <property type="project" value="UniProtKB-KW"/>
</dbReference>
<evidence type="ECO:0000256" key="4">
    <source>
        <dbReference type="ARBA" id="ARBA00022683"/>
    </source>
</evidence>
<reference evidence="8 9" key="1">
    <citation type="submission" date="2016-01" db="EMBL/GenBank/DDBJ databases">
        <title>Complete genome sequence of strain Lentibacillus amyloliquefaciens LAM0015T isolated from saline sediment.</title>
        <authorList>
            <person name="Wang J.-L."/>
            <person name="He M.-X."/>
        </authorList>
    </citation>
    <scope>NUCLEOTIDE SEQUENCE [LARGE SCALE GENOMIC DNA]</scope>
    <source>
        <strain evidence="8 9">LAM0015</strain>
    </source>
</reference>
<sequence length="120" mass="13708">MNVENFSMTIILHAGNAKNYLHEALQHARKAAFDQVEPKMKQASDELLAAHKIQTKFIQEDTKEGLTNLSVLLVHAQDHLMTVMSEKSLIEEMIEMYRNQNDLHEKVNRLVEECSTGKSS</sequence>
<evidence type="ECO:0000313" key="8">
    <source>
        <dbReference type="EMBL" id="ALX47784.1"/>
    </source>
</evidence>
<proteinExistence type="predicted"/>
<name>A0A0U4DR07_9BACI</name>
<feature type="binding site" evidence="6">
    <location>
        <position position="78"/>
    </location>
    <ligand>
        <name>Mg(2+)</name>
        <dbReference type="ChEBI" id="CHEBI:18420"/>
        <note>ligand shared between all trimeric partners</note>
    </ligand>
</feature>
<evidence type="ECO:0000256" key="2">
    <source>
        <dbReference type="ARBA" id="ARBA00022597"/>
    </source>
</evidence>
<dbReference type="SUPFAM" id="SSF46973">
    <property type="entry name" value="Enzyme IIa from lactose specific PTS, IIa-lac"/>
    <property type="match status" value="1"/>
</dbReference>
<dbReference type="KEGG" id="lao:AOX59_03680"/>
<dbReference type="Gene3D" id="1.20.58.80">
    <property type="entry name" value="Phosphotransferase system, lactose/cellobiose-type IIA subunit"/>
    <property type="match status" value="1"/>
</dbReference>
<dbReference type="AlphaFoldDB" id="A0A0U4DR07"/>
<accession>A0A0U4DR07</accession>
<dbReference type="GO" id="GO:0009401">
    <property type="term" value="P:phosphoenolpyruvate-dependent sugar phosphotransferase system"/>
    <property type="evidence" value="ECO:0007669"/>
    <property type="project" value="UniProtKB-KW"/>
</dbReference>
<evidence type="ECO:0000256" key="1">
    <source>
        <dbReference type="ARBA" id="ARBA00022448"/>
    </source>
</evidence>
<dbReference type="RefSeq" id="WP_068442002.1">
    <property type="nucleotide sequence ID" value="NZ_CP013862.1"/>
</dbReference>
<dbReference type="InterPro" id="IPR036542">
    <property type="entry name" value="PTS_IIA_lac/cel_sf"/>
</dbReference>
<gene>
    <name evidence="8" type="primary">celC</name>
    <name evidence="8" type="ORF">AOX59_03680</name>
</gene>
<evidence type="ECO:0000256" key="6">
    <source>
        <dbReference type="PIRSR" id="PIRSR000699-2"/>
    </source>
</evidence>
<keyword evidence="4" id="KW-0598">Phosphotransferase system</keyword>
<evidence type="ECO:0000313" key="9">
    <source>
        <dbReference type="Proteomes" id="UP000050331"/>
    </source>
</evidence>
<dbReference type="InterPro" id="IPR003188">
    <property type="entry name" value="PTS_IIA_lac/cel"/>
</dbReference>
<comment type="cofactor">
    <cofactor evidence="6">
        <name>Mg(2+)</name>
        <dbReference type="ChEBI" id="CHEBI:18420"/>
    </cofactor>
    <text evidence="6">Binds 1 Mg(2+) ion per trimer.</text>
</comment>
<evidence type="ECO:0000256" key="3">
    <source>
        <dbReference type="ARBA" id="ARBA00022679"/>
    </source>
</evidence>
<dbReference type="CDD" id="cd00215">
    <property type="entry name" value="PTS_IIA_lac"/>
    <property type="match status" value="1"/>
</dbReference>
<keyword evidence="3" id="KW-0808">Transferase</keyword>
<protein>
    <submittedName>
        <fullName evidence="8">PTS cellobiose transporter subunit IIA</fullName>
    </submittedName>
</protein>